<gene>
    <name evidence="1" type="primary">65</name>
    <name evidence="1" type="ORF">SEA_SLEEPYHEAD_65</name>
</gene>
<dbReference type="RefSeq" id="YP_009848279.1">
    <property type="nucleotide sequence ID" value="NC_048782.1"/>
</dbReference>
<dbReference type="GeneID" id="55618697"/>
<dbReference type="Proteomes" id="UP000320841">
    <property type="component" value="Segment"/>
</dbReference>
<name>A0A515MHD1_9CAUD</name>
<protein>
    <submittedName>
        <fullName evidence="1">Helix-turn-helix DNA binding domain protein</fullName>
    </submittedName>
</protein>
<dbReference type="EMBL" id="MK967380">
    <property type="protein sequence ID" value="QDM56080.1"/>
    <property type="molecule type" value="Genomic_DNA"/>
</dbReference>
<sequence>MNDDCHNCGRVVSDDLPLCELCTDVLRSKLRTVPGLVSDMTITRARLDRMRQNLAGGKGAETPLPIRLDKYDRRPTQYPLDLLESEITTWARAVAGSIGMRYEFGQLLDSDDLRQRTHDYRAGRRRDPTSLSQDTALVVEMAAIWLADDVKGLRRYPAIAEMHDAITDAVAFALQAVDRLPDHQYKGTCTRRTLSTDNAIEDCGADLYAEHGAEYVSCPKCWTHYRVRDLERTMMSRIDDQLFTIAEVGRILKELGEPVPTSTLYVWHNREVIQPVAWRTKDGTITDEWIYRTDPPLFRLRDIRDARAKSQATPPTT</sequence>
<reference evidence="1 2" key="1">
    <citation type="submission" date="2019-05" db="EMBL/GenBank/DDBJ databases">
        <authorList>
            <person name="Andrick R."/>
            <person name="Dugal D."/>
            <person name="Kinney M."/>
            <person name="Taplin D."/>
            <person name="Molloy S.D."/>
            <person name="Garlena R.A."/>
            <person name="Russell D.A."/>
            <person name="Pope W.H."/>
            <person name="Jacobs-Sera D."/>
            <person name="Hatfull G.F."/>
        </authorList>
    </citation>
    <scope>NUCLEOTIDE SEQUENCE [LARGE SCALE GENOMIC DNA]</scope>
</reference>
<evidence type="ECO:0000313" key="2">
    <source>
        <dbReference type="Proteomes" id="UP000320841"/>
    </source>
</evidence>
<dbReference type="KEGG" id="vg:55618697"/>
<accession>A0A515MHD1</accession>
<organism evidence="1 2">
    <name type="scientific">Rhodococcus phage Sleepyhead</name>
    <dbReference type="NCBI Taxonomy" id="2591131"/>
    <lineage>
        <taxon>Viruses</taxon>
        <taxon>Duplodnaviria</taxon>
        <taxon>Heunggongvirae</taxon>
        <taxon>Uroviricota</taxon>
        <taxon>Caudoviricetes</taxon>
        <taxon>Sleepyheadvirus</taxon>
        <taxon>Sleepyheadvirus sleepyhead</taxon>
    </lineage>
</organism>
<evidence type="ECO:0000313" key="1">
    <source>
        <dbReference type="EMBL" id="QDM56080.1"/>
    </source>
</evidence>
<proteinExistence type="predicted"/>
<keyword evidence="2" id="KW-1185">Reference proteome</keyword>